<sequence length="88" mass="9844">MGKTLPIQVDETIDELAGLSLTAKIQRLWRDGFGSADIAEQVGLPEADVERIRIGERDRENGVRSVIRKRLPRLPLPLIRVIEDSIDG</sequence>
<evidence type="ECO:0000313" key="2">
    <source>
        <dbReference type="Proteomes" id="UP000007136"/>
    </source>
</evidence>
<proteinExistence type="predicted"/>
<accession>B1ZD20</accession>
<dbReference type="HOGENOM" id="CLU_2465510_0_0_5"/>
<dbReference type="RefSeq" id="WP_012454611.1">
    <property type="nucleotide sequence ID" value="NC_010725.1"/>
</dbReference>
<gene>
    <name evidence="1" type="ordered locus">Mpop_2734</name>
</gene>
<name>B1ZD20_METPB</name>
<organism evidence="1 2">
    <name type="scientific">Methylorubrum populi (strain ATCC BAA-705 / NCIMB 13946 / BJ001)</name>
    <name type="common">Methylobacterium populi</name>
    <dbReference type="NCBI Taxonomy" id="441620"/>
    <lineage>
        <taxon>Bacteria</taxon>
        <taxon>Pseudomonadati</taxon>
        <taxon>Pseudomonadota</taxon>
        <taxon>Alphaproteobacteria</taxon>
        <taxon>Hyphomicrobiales</taxon>
        <taxon>Methylobacteriaceae</taxon>
        <taxon>Methylorubrum</taxon>
    </lineage>
</organism>
<evidence type="ECO:0000313" key="1">
    <source>
        <dbReference type="EMBL" id="ACB80889.1"/>
    </source>
</evidence>
<dbReference type="Proteomes" id="UP000007136">
    <property type="component" value="Chromosome"/>
</dbReference>
<protein>
    <submittedName>
        <fullName evidence="1">Uncharacterized protein</fullName>
    </submittedName>
</protein>
<reference evidence="1 2" key="1">
    <citation type="submission" date="2008-04" db="EMBL/GenBank/DDBJ databases">
        <title>Complete sequence of chromosome of Methylobacterium populi BJ001.</title>
        <authorList>
            <consortium name="US DOE Joint Genome Institute"/>
            <person name="Copeland A."/>
            <person name="Lucas S."/>
            <person name="Lapidus A."/>
            <person name="Glavina del Rio T."/>
            <person name="Dalin E."/>
            <person name="Tice H."/>
            <person name="Bruce D."/>
            <person name="Goodwin L."/>
            <person name="Pitluck S."/>
            <person name="Chertkov O."/>
            <person name="Brettin T."/>
            <person name="Detter J.C."/>
            <person name="Han C."/>
            <person name="Kuske C.R."/>
            <person name="Schmutz J."/>
            <person name="Larimer F."/>
            <person name="Land M."/>
            <person name="Hauser L."/>
            <person name="Kyrpides N."/>
            <person name="Mikhailova N."/>
            <person name="Marx C."/>
            <person name="Richardson P."/>
        </authorList>
    </citation>
    <scope>NUCLEOTIDE SEQUENCE [LARGE SCALE GENOMIC DNA]</scope>
    <source>
        <strain evidence="2">ATCC BAA-705 / NCIMB 13946 / BJ001</strain>
    </source>
</reference>
<dbReference type="STRING" id="441620.Mpop_2734"/>
<dbReference type="EMBL" id="CP001029">
    <property type="protein sequence ID" value="ACB80889.1"/>
    <property type="molecule type" value="Genomic_DNA"/>
</dbReference>
<dbReference type="AlphaFoldDB" id="B1ZD20"/>
<dbReference type="KEGG" id="mpo:Mpop_2734"/>